<dbReference type="Pfam" id="PF12974">
    <property type="entry name" value="Phosphonate-bd"/>
    <property type="match status" value="1"/>
</dbReference>
<dbReference type="Proteomes" id="UP001165089">
    <property type="component" value="Unassembled WGS sequence"/>
</dbReference>
<proteinExistence type="predicted"/>
<dbReference type="EMBL" id="BSDD01000001">
    <property type="protein sequence ID" value="GLH69381.1"/>
    <property type="molecule type" value="Genomic_DNA"/>
</dbReference>
<dbReference type="PANTHER" id="PTHR35841">
    <property type="entry name" value="PHOSPHONATES-BINDING PERIPLASMIC PROTEIN"/>
    <property type="match status" value="1"/>
</dbReference>
<organism evidence="1 2">
    <name type="scientific">Geothrix rubra</name>
    <dbReference type="NCBI Taxonomy" id="2927977"/>
    <lineage>
        <taxon>Bacteria</taxon>
        <taxon>Pseudomonadati</taxon>
        <taxon>Acidobacteriota</taxon>
        <taxon>Holophagae</taxon>
        <taxon>Holophagales</taxon>
        <taxon>Holophagaceae</taxon>
        <taxon>Geothrix</taxon>
    </lineage>
</organism>
<reference evidence="1 2" key="1">
    <citation type="journal article" date="2023" name="Antonie Van Leeuwenhoek">
        <title>Mesoterricola silvestris gen. nov., sp. nov., Mesoterricola sediminis sp. nov., Geothrix oryzae sp. nov., Geothrix edaphica sp. nov., Geothrix rubra sp. nov., and Geothrix limicola sp. nov., six novel members of Acidobacteriota isolated from soils.</title>
        <authorList>
            <person name="Itoh H."/>
            <person name="Sugisawa Y."/>
            <person name="Mise K."/>
            <person name="Xu Z."/>
            <person name="Kuniyasu M."/>
            <person name="Ushijima N."/>
            <person name="Kawano K."/>
            <person name="Kobayashi E."/>
            <person name="Shiratori Y."/>
            <person name="Masuda Y."/>
            <person name="Senoo K."/>
        </authorList>
    </citation>
    <scope>NUCLEOTIDE SEQUENCE [LARGE SCALE GENOMIC DNA]</scope>
    <source>
        <strain evidence="1 2">Red803</strain>
    </source>
</reference>
<accession>A0ABQ5Q4N6</accession>
<protein>
    <recommendedName>
        <fullName evidence="3">Phosphate/phosphite/phosphonate ABC transporter substrate-binding protein</fullName>
    </recommendedName>
</protein>
<dbReference type="RefSeq" id="WP_285723378.1">
    <property type="nucleotide sequence ID" value="NZ_BSDD01000001.1"/>
</dbReference>
<evidence type="ECO:0000313" key="2">
    <source>
        <dbReference type="Proteomes" id="UP001165089"/>
    </source>
</evidence>
<comment type="caution">
    <text evidence="1">The sequence shown here is derived from an EMBL/GenBank/DDBJ whole genome shotgun (WGS) entry which is preliminary data.</text>
</comment>
<name>A0ABQ5Q4N6_9BACT</name>
<evidence type="ECO:0008006" key="3">
    <source>
        <dbReference type="Google" id="ProtNLM"/>
    </source>
</evidence>
<dbReference type="Gene3D" id="3.40.190.10">
    <property type="entry name" value="Periplasmic binding protein-like II"/>
    <property type="match status" value="2"/>
</dbReference>
<keyword evidence="2" id="KW-1185">Reference proteome</keyword>
<evidence type="ECO:0000313" key="1">
    <source>
        <dbReference type="EMBL" id="GLH69381.1"/>
    </source>
</evidence>
<dbReference type="SUPFAM" id="SSF53850">
    <property type="entry name" value="Periplasmic binding protein-like II"/>
    <property type="match status" value="1"/>
</dbReference>
<sequence>MSRLHPWLTRVARFLLLPVAFAGSCLMAGAGRTYTLAVIPSLPPVALHKAWTPLVRDLSREAGVDLELKLYGTFPEFLADCEAGVPDFIYISPNLYFLVHEKQKYLPLVRSSVAISGLVFVRRDSPCQKVRDLHGRTIAFVGPKNVCSVITRYALASGEGEIDYNASFSGSTINVAKSVLLGKVDAGAILDAKQAGDFVEKSPDFRVLLRTPKIAPHPLVAHPRVPRADREAVVRAVFALAATGQGQTLLEGVGLGQPTGADFQRDYALFGDPGYQRIQRP</sequence>
<dbReference type="PANTHER" id="PTHR35841:SF1">
    <property type="entry name" value="PHOSPHONATES-BINDING PERIPLASMIC PROTEIN"/>
    <property type="match status" value="1"/>
</dbReference>
<dbReference type="PROSITE" id="PS51257">
    <property type="entry name" value="PROKAR_LIPOPROTEIN"/>
    <property type="match status" value="1"/>
</dbReference>
<gene>
    <name evidence="1" type="ORF">GETHPA_09140</name>
</gene>